<keyword evidence="3" id="KW-1185">Reference proteome</keyword>
<protein>
    <submittedName>
        <fullName evidence="2">Uncharacterized protein</fullName>
    </submittedName>
</protein>
<feature type="compositionally biased region" description="Low complexity" evidence="1">
    <location>
        <begin position="144"/>
        <end position="164"/>
    </location>
</feature>
<feature type="compositionally biased region" description="Basic and acidic residues" evidence="1">
    <location>
        <begin position="115"/>
        <end position="128"/>
    </location>
</feature>
<evidence type="ECO:0000313" key="3">
    <source>
        <dbReference type="Proteomes" id="UP000886523"/>
    </source>
</evidence>
<feature type="compositionally biased region" description="Basic and acidic residues" evidence="1">
    <location>
        <begin position="59"/>
        <end position="80"/>
    </location>
</feature>
<dbReference type="OrthoDB" id="3261624at2759"/>
<evidence type="ECO:0000313" key="2">
    <source>
        <dbReference type="EMBL" id="KAF9516127.1"/>
    </source>
</evidence>
<gene>
    <name evidence="2" type="ORF">BS47DRAFT_1484127</name>
</gene>
<dbReference type="AlphaFoldDB" id="A0A9P6DW95"/>
<dbReference type="Proteomes" id="UP000886523">
    <property type="component" value="Unassembled WGS sequence"/>
</dbReference>
<comment type="caution">
    <text evidence="2">The sequence shown here is derived from an EMBL/GenBank/DDBJ whole genome shotgun (WGS) entry which is preliminary data.</text>
</comment>
<evidence type="ECO:0000256" key="1">
    <source>
        <dbReference type="SAM" id="MobiDB-lite"/>
    </source>
</evidence>
<reference evidence="2" key="1">
    <citation type="journal article" date="2020" name="Nat. Commun.">
        <title>Large-scale genome sequencing of mycorrhizal fungi provides insights into the early evolution of symbiotic traits.</title>
        <authorList>
            <person name="Miyauchi S."/>
            <person name="Kiss E."/>
            <person name="Kuo A."/>
            <person name="Drula E."/>
            <person name="Kohler A."/>
            <person name="Sanchez-Garcia M."/>
            <person name="Morin E."/>
            <person name="Andreopoulos B."/>
            <person name="Barry K.W."/>
            <person name="Bonito G."/>
            <person name="Buee M."/>
            <person name="Carver A."/>
            <person name="Chen C."/>
            <person name="Cichocki N."/>
            <person name="Clum A."/>
            <person name="Culley D."/>
            <person name="Crous P.W."/>
            <person name="Fauchery L."/>
            <person name="Girlanda M."/>
            <person name="Hayes R.D."/>
            <person name="Keri Z."/>
            <person name="LaButti K."/>
            <person name="Lipzen A."/>
            <person name="Lombard V."/>
            <person name="Magnuson J."/>
            <person name="Maillard F."/>
            <person name="Murat C."/>
            <person name="Nolan M."/>
            <person name="Ohm R.A."/>
            <person name="Pangilinan J."/>
            <person name="Pereira M.F."/>
            <person name="Perotto S."/>
            <person name="Peter M."/>
            <person name="Pfister S."/>
            <person name="Riley R."/>
            <person name="Sitrit Y."/>
            <person name="Stielow J.B."/>
            <person name="Szollosi G."/>
            <person name="Zifcakova L."/>
            <person name="Stursova M."/>
            <person name="Spatafora J.W."/>
            <person name="Tedersoo L."/>
            <person name="Vaario L.M."/>
            <person name="Yamada A."/>
            <person name="Yan M."/>
            <person name="Wang P."/>
            <person name="Xu J."/>
            <person name="Bruns T."/>
            <person name="Baldrian P."/>
            <person name="Vilgalys R."/>
            <person name="Dunand C."/>
            <person name="Henrissat B."/>
            <person name="Grigoriev I.V."/>
            <person name="Hibbett D."/>
            <person name="Nagy L.G."/>
            <person name="Martin F.M."/>
        </authorList>
    </citation>
    <scope>NUCLEOTIDE SEQUENCE</scope>
    <source>
        <strain evidence="2">UP504</strain>
    </source>
</reference>
<feature type="compositionally biased region" description="Basic and acidic residues" evidence="1">
    <location>
        <begin position="88"/>
        <end position="103"/>
    </location>
</feature>
<accession>A0A9P6DW95</accession>
<proteinExistence type="predicted"/>
<feature type="region of interest" description="Disordered" evidence="1">
    <location>
        <begin position="59"/>
        <end position="165"/>
    </location>
</feature>
<organism evidence="2 3">
    <name type="scientific">Hydnum rufescens UP504</name>
    <dbReference type="NCBI Taxonomy" id="1448309"/>
    <lineage>
        <taxon>Eukaryota</taxon>
        <taxon>Fungi</taxon>
        <taxon>Dikarya</taxon>
        <taxon>Basidiomycota</taxon>
        <taxon>Agaricomycotina</taxon>
        <taxon>Agaricomycetes</taxon>
        <taxon>Cantharellales</taxon>
        <taxon>Hydnaceae</taxon>
        <taxon>Hydnum</taxon>
    </lineage>
</organism>
<dbReference type="EMBL" id="MU128943">
    <property type="protein sequence ID" value="KAF9516127.1"/>
    <property type="molecule type" value="Genomic_DNA"/>
</dbReference>
<name>A0A9P6DW95_9AGAM</name>
<sequence>MSNEDVFDQSPEAVSRECERIVEEYRQGGVRQVAVASLAERLSTVGDFRPLATYLSMLDEHDRETGEARARGEAHTRSEGAEILATSSRDRGTNEERIGREQRPISATVTTGRRTRSESREGRADKRARPTLLERIQKRRRSRSLSSSRSDSGSSSSASAGSSGHFAWKEGVDEAGDETSQWTLSRRTHRLRAIYLSNLRQAKQSVLKQYDAPAFPESLWGDVLTNRYINLDKILSSLSGSGRD</sequence>